<organism evidence="2 3">
    <name type="scientific">Cyphomyrmex costatus</name>
    <dbReference type="NCBI Taxonomy" id="456900"/>
    <lineage>
        <taxon>Eukaryota</taxon>
        <taxon>Metazoa</taxon>
        <taxon>Ecdysozoa</taxon>
        <taxon>Arthropoda</taxon>
        <taxon>Hexapoda</taxon>
        <taxon>Insecta</taxon>
        <taxon>Pterygota</taxon>
        <taxon>Neoptera</taxon>
        <taxon>Endopterygota</taxon>
        <taxon>Hymenoptera</taxon>
        <taxon>Apocrita</taxon>
        <taxon>Aculeata</taxon>
        <taxon>Formicoidea</taxon>
        <taxon>Formicidae</taxon>
        <taxon>Myrmicinae</taxon>
        <taxon>Cyphomyrmex</taxon>
    </lineage>
</organism>
<gene>
    <name evidence="2" type="ORF">ALC62_03883</name>
</gene>
<evidence type="ECO:0000313" key="3">
    <source>
        <dbReference type="Proteomes" id="UP000078542"/>
    </source>
</evidence>
<feature type="transmembrane region" description="Helical" evidence="1">
    <location>
        <begin position="66"/>
        <end position="86"/>
    </location>
</feature>
<dbReference type="Proteomes" id="UP000078542">
    <property type="component" value="Unassembled WGS sequence"/>
</dbReference>
<evidence type="ECO:0008006" key="4">
    <source>
        <dbReference type="Google" id="ProtNLM"/>
    </source>
</evidence>
<keyword evidence="1" id="KW-0472">Membrane</keyword>
<name>A0A151IKR8_9HYME</name>
<keyword evidence="1" id="KW-0812">Transmembrane</keyword>
<keyword evidence="3" id="KW-1185">Reference proteome</keyword>
<accession>A0A151IKR8</accession>
<evidence type="ECO:0000256" key="1">
    <source>
        <dbReference type="SAM" id="Phobius"/>
    </source>
</evidence>
<dbReference type="EMBL" id="KQ977164">
    <property type="protein sequence ID" value="KYN05210.1"/>
    <property type="molecule type" value="Genomic_DNA"/>
</dbReference>
<evidence type="ECO:0000313" key="2">
    <source>
        <dbReference type="EMBL" id="KYN05210.1"/>
    </source>
</evidence>
<dbReference type="AlphaFoldDB" id="A0A151IKR8"/>
<feature type="transmembrane region" description="Helical" evidence="1">
    <location>
        <begin position="121"/>
        <end position="147"/>
    </location>
</feature>
<sequence length="235" mass="27764">MTISLQSSMAPLFIISSFHCLGLFEYPLGQSRLHFSCLYALALWSSYLFYCYIPQTIQLWQLNSRIFVIILYLYILMAFSSIFISFNRYKELKACLRELSIIDDTLEAIGVPKDYRILRNWIIRIIIGWITFLFIDLAIMNSLSIILLSKISFQSLWMFFLPTNVGHIITLSALNCGIVLGYTSSRFRRVNEQLQVLCSDLFENNYKCRRQNRFILVRQRIARAKYHKQYVWILT</sequence>
<feature type="transmembrane region" description="Helical" evidence="1">
    <location>
        <begin position="6"/>
        <end position="26"/>
    </location>
</feature>
<protein>
    <recommendedName>
        <fullName evidence="4">Gustatory receptor</fullName>
    </recommendedName>
</protein>
<proteinExistence type="predicted"/>
<feature type="transmembrane region" description="Helical" evidence="1">
    <location>
        <begin position="159"/>
        <end position="182"/>
    </location>
</feature>
<keyword evidence="1" id="KW-1133">Transmembrane helix</keyword>
<feature type="transmembrane region" description="Helical" evidence="1">
    <location>
        <begin position="38"/>
        <end position="60"/>
    </location>
</feature>
<reference evidence="2 3" key="1">
    <citation type="submission" date="2016-03" db="EMBL/GenBank/DDBJ databases">
        <title>Cyphomyrmex costatus WGS genome.</title>
        <authorList>
            <person name="Nygaard S."/>
            <person name="Hu H."/>
            <person name="Boomsma J."/>
            <person name="Zhang G."/>
        </authorList>
    </citation>
    <scope>NUCLEOTIDE SEQUENCE [LARGE SCALE GENOMIC DNA]</scope>
    <source>
        <strain evidence="2">MS0001</strain>
        <tissue evidence="2">Whole body</tissue>
    </source>
</reference>